<proteinExistence type="predicted"/>
<keyword evidence="2" id="KW-1185">Reference proteome</keyword>
<sequence length="214" mass="23777">MLVLATVAVKLDDVETGLEGQMPATAWMTYRREYHEITCVYMQVYIYGSCGVEGGEFGGKAAANTHVLASNHERLIRRLAFRGEGHKLCFPNSASPILSSSYSVAEPEPCTTTMDYRSADPQLQLDVDTMTLDYLFYKGFETVVSERLQYAAGSYPDSDLALRTVDCRFGCRHVDADRNFIAFQSGYSVRSPFHAPNSVSRLGRTADRSYSSGM</sequence>
<accession>A0ACC3SNW4</accession>
<dbReference type="EMBL" id="JAMKPW020000001">
    <property type="protein sequence ID" value="KAK8221881.1"/>
    <property type="molecule type" value="Genomic_DNA"/>
</dbReference>
<organism evidence="1 2">
    <name type="scientific">Zalaria obscura</name>
    <dbReference type="NCBI Taxonomy" id="2024903"/>
    <lineage>
        <taxon>Eukaryota</taxon>
        <taxon>Fungi</taxon>
        <taxon>Dikarya</taxon>
        <taxon>Ascomycota</taxon>
        <taxon>Pezizomycotina</taxon>
        <taxon>Dothideomycetes</taxon>
        <taxon>Dothideomycetidae</taxon>
        <taxon>Dothideales</taxon>
        <taxon>Zalariaceae</taxon>
        <taxon>Zalaria</taxon>
    </lineage>
</organism>
<protein>
    <submittedName>
        <fullName evidence="1">Uncharacterized protein</fullName>
    </submittedName>
</protein>
<evidence type="ECO:0000313" key="1">
    <source>
        <dbReference type="EMBL" id="KAK8221881.1"/>
    </source>
</evidence>
<evidence type="ECO:0000313" key="2">
    <source>
        <dbReference type="Proteomes" id="UP001320706"/>
    </source>
</evidence>
<comment type="caution">
    <text evidence="1">The sequence shown here is derived from an EMBL/GenBank/DDBJ whole genome shotgun (WGS) entry which is preliminary data.</text>
</comment>
<reference evidence="1" key="1">
    <citation type="submission" date="2024-02" db="EMBL/GenBank/DDBJ databases">
        <title>Metagenome Assembled Genome of Zalaria obscura JY119.</title>
        <authorList>
            <person name="Vighnesh L."/>
            <person name="Jagadeeshwari U."/>
            <person name="Venkata Ramana C."/>
            <person name="Sasikala C."/>
        </authorList>
    </citation>
    <scope>NUCLEOTIDE SEQUENCE</scope>
    <source>
        <strain evidence="1">JY119</strain>
    </source>
</reference>
<gene>
    <name evidence="1" type="ORF">M8818_000046</name>
</gene>
<dbReference type="Proteomes" id="UP001320706">
    <property type="component" value="Unassembled WGS sequence"/>
</dbReference>
<name>A0ACC3SNW4_9PEZI</name>